<keyword evidence="4" id="KW-0285">Flavoprotein</keyword>
<dbReference type="AlphaFoldDB" id="A0A9P9FED9"/>
<evidence type="ECO:0000313" key="19">
    <source>
        <dbReference type="EMBL" id="KAH7159575.1"/>
    </source>
</evidence>
<evidence type="ECO:0000256" key="16">
    <source>
        <dbReference type="SAM" id="MobiDB-lite"/>
    </source>
</evidence>
<reference evidence="19" key="1">
    <citation type="journal article" date="2021" name="Nat. Commun.">
        <title>Genetic determinants of endophytism in the Arabidopsis root mycobiome.</title>
        <authorList>
            <person name="Mesny F."/>
            <person name="Miyauchi S."/>
            <person name="Thiergart T."/>
            <person name="Pickel B."/>
            <person name="Atanasova L."/>
            <person name="Karlsson M."/>
            <person name="Huettel B."/>
            <person name="Barry K.W."/>
            <person name="Haridas S."/>
            <person name="Chen C."/>
            <person name="Bauer D."/>
            <person name="Andreopoulos W."/>
            <person name="Pangilinan J."/>
            <person name="LaButti K."/>
            <person name="Riley R."/>
            <person name="Lipzen A."/>
            <person name="Clum A."/>
            <person name="Drula E."/>
            <person name="Henrissat B."/>
            <person name="Kohler A."/>
            <person name="Grigoriev I.V."/>
            <person name="Martin F.M."/>
            <person name="Hacquard S."/>
        </authorList>
    </citation>
    <scope>NUCLEOTIDE SEQUENCE</scope>
    <source>
        <strain evidence="19">MPI-CAGE-AT-0021</strain>
    </source>
</reference>
<dbReference type="Pfam" id="PF05199">
    <property type="entry name" value="GMC_oxred_C"/>
    <property type="match status" value="1"/>
</dbReference>
<evidence type="ECO:0000256" key="8">
    <source>
        <dbReference type="ARBA" id="ARBA00023166"/>
    </source>
</evidence>
<evidence type="ECO:0000256" key="11">
    <source>
        <dbReference type="ARBA" id="ARBA00038856"/>
    </source>
</evidence>
<evidence type="ECO:0000256" key="3">
    <source>
        <dbReference type="ARBA" id="ARBA00022548"/>
    </source>
</evidence>
<evidence type="ECO:0000256" key="10">
    <source>
        <dbReference type="ARBA" id="ARBA00023235"/>
    </source>
</evidence>
<evidence type="ECO:0000256" key="14">
    <source>
        <dbReference type="ARBA" id="ARBA00049744"/>
    </source>
</evidence>
<sequence>MDMNGNGHVSGRDSSGTDIEDEVNNQQTNGDTGVPPWRPPIRPSPEAPPPTTPRKPAYPRLSRPVELLRESYDVVVIGSGYGGGVAASRMSRGRRSVCILEMGREKWPGEFPESLEDAIKEVHVSGELAPGDRRGKEGKLMDRGNPTGLYHIVVGDGQNAYVGNGLGGTSLLNANVFLEVTPKVLELDIWPQELRGSPDWKKYYDRARSVLEPVEYPESFPSLPKLDLLKRQAALMGWEKSFYRVPQTTRFEDGPNSTGVFMHKSTLTGMDATGINDGSKTTTLVTYLADAWNWGAEIFCEAEVRSVEKAIDRDGWIVWFAWHGGKRSAFGDMMYEDLMWVHARECVFLGAGSLGSTEILLRSRQMGLDMSDDVGTEMSGNGDMLAFGYNTDFDANALGVPYPTPERATGPCITGVIDLRDTQNPLEGFVIEDASIPSAIAPFMFTAWEHLPGQIRGASAGVYQTLVKATARLGSKFMGPLYQGGSVQKTAVYLVMSHDSSQGGLTLRKDKPVLRYSGVGRSDSVNRIHKFLQGATDAVGGTFVPNPTYSVLGQQQVTVHPIGGARMSKDGTGISGVVNHIGEVFTGHGEEVHEGLVVCDSAVIPAAVGVNPFATITALAERSVELVAKKKDIWIDYETKNRLLDNFDQPQFPFDEDLTVKAIQDRITQASDNQSAGIGFTEIMAGYIHTGDDIDDFEIATRAAKGRCESARFFLSVRTWDVDNLVNSTLHSGVLTGTFCCPSLGGPFMVHRGRFQLMSQDPGRPDTLNFIYDFDMVSPSGKVLHFHGYKVVSTAVSFSPRMLWEATTTLYSTVTDPSWDNKVVGRGTLYIYPKDFASEMKTLEPTAPTLFGRARSAVSFLSYFTKQASSLFFSPLSTMEYPSVHTSSFRPTPISQMAQVKASDGVASSLCMWNPRYKGNEDPAPTILFVPGASVDHQIFALPTIEKNAIQWFTEQGYRCYCVTHRVGRTVVAREGHTTYDARLDILAALDHIRSNTTEKTSDLAPQKIYVVAHCAGSVALSSGLLDGTIPAAWLAGITASNVFMNPRFAKVNYLKSILPIGADDIYEKAVGSWFDCSSRSGDGLAQKALNQLLRFYPVGDADEICKSVVCHRSSLVFGRLWSHPKLNAATHANLHHFLGGTTMRSLSHLMEMGQADTVLTNAPALVNLVTPENLARLQGVPILFFSGEKNTVYAPESTDISYTTLCKAHGRQWYEREVFNGRGHLDCWMGSDAYKDVYPRVGRHVQEVMGAVGGKKVVK</sequence>
<accession>A0A9P9FED9</accession>
<keyword evidence="6" id="KW-0560">Oxidoreductase</keyword>
<keyword evidence="3" id="KW-0153">Cholesterol metabolism</keyword>
<dbReference type="GO" id="GO:0050660">
    <property type="term" value="F:flavin adenine dinucleotide binding"/>
    <property type="evidence" value="ECO:0007669"/>
    <property type="project" value="InterPro"/>
</dbReference>
<dbReference type="InterPro" id="IPR029058">
    <property type="entry name" value="AB_hydrolase_fold"/>
</dbReference>
<dbReference type="Gene3D" id="3.50.50.60">
    <property type="entry name" value="FAD/NAD(P)-binding domain"/>
    <property type="match status" value="3"/>
</dbReference>
<comment type="cofactor">
    <cofactor evidence="1">
        <name>FAD</name>
        <dbReference type="ChEBI" id="CHEBI:57692"/>
    </cofactor>
</comment>
<dbReference type="SUPFAM" id="SSF53474">
    <property type="entry name" value="alpha/beta-Hydrolases"/>
    <property type="match status" value="1"/>
</dbReference>
<dbReference type="Proteomes" id="UP000717696">
    <property type="component" value="Unassembled WGS sequence"/>
</dbReference>
<organism evidence="19 20">
    <name type="scientific">Dactylonectria estremocensis</name>
    <dbReference type="NCBI Taxonomy" id="1079267"/>
    <lineage>
        <taxon>Eukaryota</taxon>
        <taxon>Fungi</taxon>
        <taxon>Dikarya</taxon>
        <taxon>Ascomycota</taxon>
        <taxon>Pezizomycotina</taxon>
        <taxon>Sordariomycetes</taxon>
        <taxon>Hypocreomycetidae</taxon>
        <taxon>Hypocreales</taxon>
        <taxon>Nectriaceae</taxon>
        <taxon>Dactylonectria</taxon>
    </lineage>
</organism>
<evidence type="ECO:0000256" key="6">
    <source>
        <dbReference type="ARBA" id="ARBA00023002"/>
    </source>
</evidence>
<feature type="region of interest" description="Disordered" evidence="16">
    <location>
        <begin position="1"/>
        <end position="62"/>
    </location>
</feature>
<dbReference type="GO" id="GO:0004769">
    <property type="term" value="F:steroid Delta-isomerase activity"/>
    <property type="evidence" value="ECO:0007669"/>
    <property type="project" value="UniProtKB-EC"/>
</dbReference>
<evidence type="ECO:0000256" key="12">
    <source>
        <dbReference type="ARBA" id="ARBA00049645"/>
    </source>
</evidence>
<dbReference type="EMBL" id="JAGMUU010000002">
    <property type="protein sequence ID" value="KAH7159575.1"/>
    <property type="molecule type" value="Genomic_DNA"/>
</dbReference>
<comment type="caution">
    <text evidence="19">The sequence shown here is derived from an EMBL/GenBank/DDBJ whole genome shotgun (WGS) entry which is preliminary data.</text>
</comment>
<dbReference type="PANTHER" id="PTHR47470">
    <property type="entry name" value="CHOLESTEROL OXIDASE"/>
    <property type="match status" value="1"/>
</dbReference>
<dbReference type="EC" id="1.1.3.6" evidence="13"/>
<evidence type="ECO:0000256" key="15">
    <source>
        <dbReference type="ARBA" id="ARBA00049778"/>
    </source>
</evidence>
<proteinExistence type="inferred from homology"/>
<feature type="domain" description="Glucose-methanol-choline oxidoreductase C-terminal" evidence="18">
    <location>
        <begin position="556"/>
        <end position="620"/>
    </location>
</feature>
<evidence type="ECO:0000256" key="1">
    <source>
        <dbReference type="ARBA" id="ARBA00001974"/>
    </source>
</evidence>
<dbReference type="InterPro" id="IPR000172">
    <property type="entry name" value="GMC_OxRdtase_N"/>
</dbReference>
<evidence type="ECO:0000256" key="2">
    <source>
        <dbReference type="ARBA" id="ARBA00010790"/>
    </source>
</evidence>
<keyword evidence="9" id="KW-0753">Steroid metabolism</keyword>
<keyword evidence="10" id="KW-0413">Isomerase</keyword>
<feature type="domain" description="Glucose-methanol-choline oxidoreductase N-terminal" evidence="17">
    <location>
        <begin position="137"/>
        <end position="363"/>
    </location>
</feature>
<evidence type="ECO:0000256" key="13">
    <source>
        <dbReference type="ARBA" id="ARBA00049723"/>
    </source>
</evidence>
<dbReference type="OrthoDB" id="9974421at2759"/>
<evidence type="ECO:0000259" key="17">
    <source>
        <dbReference type="Pfam" id="PF00732"/>
    </source>
</evidence>
<evidence type="ECO:0000256" key="4">
    <source>
        <dbReference type="ARBA" id="ARBA00022630"/>
    </source>
</evidence>
<evidence type="ECO:0000256" key="7">
    <source>
        <dbReference type="ARBA" id="ARBA00023098"/>
    </source>
</evidence>
<comment type="pathway">
    <text evidence="12">Steroid metabolism; cholesterol degradation.</text>
</comment>
<gene>
    <name evidence="19" type="ORF">B0J13DRAFT_602228</name>
</gene>
<comment type="similarity">
    <text evidence="2">Belongs to the GMC oxidoreductase family.</text>
</comment>
<dbReference type="GO" id="GO:0016995">
    <property type="term" value="F:cholesterol oxidase activity"/>
    <property type="evidence" value="ECO:0007669"/>
    <property type="project" value="UniProtKB-EC"/>
</dbReference>
<evidence type="ECO:0000313" key="20">
    <source>
        <dbReference type="Proteomes" id="UP000717696"/>
    </source>
</evidence>
<dbReference type="Pfam" id="PF00732">
    <property type="entry name" value="GMC_oxred_N"/>
    <property type="match status" value="1"/>
</dbReference>
<dbReference type="GO" id="GO:0008203">
    <property type="term" value="P:cholesterol metabolic process"/>
    <property type="evidence" value="ECO:0007669"/>
    <property type="project" value="UniProtKB-KW"/>
</dbReference>
<evidence type="ECO:0000259" key="18">
    <source>
        <dbReference type="Pfam" id="PF05199"/>
    </source>
</evidence>
<name>A0A9P9FED9_9HYPO</name>
<dbReference type="PANTHER" id="PTHR47470:SF1">
    <property type="entry name" value="FAD-DEPENDENT OXIDOREDUCTASE 2 FAD BINDING DOMAIN-CONTAINING PROTEIN"/>
    <property type="match status" value="1"/>
</dbReference>
<keyword evidence="5" id="KW-0274">FAD</keyword>
<protein>
    <recommendedName>
        <fullName evidence="14">Cholesterol oxidase</fullName>
        <ecNumber evidence="13">1.1.3.6</ecNumber>
        <ecNumber evidence="11">5.3.3.1</ecNumber>
    </recommendedName>
    <alternativeName>
        <fullName evidence="15">Cholesterol isomerase</fullName>
    </alternativeName>
</protein>
<dbReference type="InterPro" id="IPR052542">
    <property type="entry name" value="Cholesterol_Oxidase"/>
</dbReference>
<dbReference type="SUPFAM" id="SSF51905">
    <property type="entry name" value="FAD/NAD(P)-binding domain"/>
    <property type="match status" value="1"/>
</dbReference>
<keyword evidence="20" id="KW-1185">Reference proteome</keyword>
<dbReference type="Gene3D" id="3.40.50.1820">
    <property type="entry name" value="alpha/beta hydrolase"/>
    <property type="match status" value="1"/>
</dbReference>
<feature type="compositionally biased region" description="Pro residues" evidence="16">
    <location>
        <begin position="36"/>
        <end position="53"/>
    </location>
</feature>
<dbReference type="InterPro" id="IPR007867">
    <property type="entry name" value="GMC_OxRtase_C"/>
</dbReference>
<dbReference type="InterPro" id="IPR036188">
    <property type="entry name" value="FAD/NAD-bd_sf"/>
</dbReference>
<evidence type="ECO:0000256" key="9">
    <source>
        <dbReference type="ARBA" id="ARBA00023221"/>
    </source>
</evidence>
<evidence type="ECO:0000256" key="5">
    <source>
        <dbReference type="ARBA" id="ARBA00022827"/>
    </source>
</evidence>
<keyword evidence="7" id="KW-0443">Lipid metabolism</keyword>
<dbReference type="EC" id="5.3.3.1" evidence="11"/>
<keyword evidence="8" id="KW-1207">Sterol metabolism</keyword>